<organism evidence="3 4">
    <name type="scientific">Panacibacter microcysteis</name>
    <dbReference type="NCBI Taxonomy" id="2793269"/>
    <lineage>
        <taxon>Bacteria</taxon>
        <taxon>Pseudomonadati</taxon>
        <taxon>Bacteroidota</taxon>
        <taxon>Chitinophagia</taxon>
        <taxon>Chitinophagales</taxon>
        <taxon>Chitinophagaceae</taxon>
        <taxon>Panacibacter</taxon>
    </lineage>
</organism>
<accession>A0A931EB63</accession>
<dbReference type="InterPro" id="IPR014044">
    <property type="entry name" value="CAP_dom"/>
</dbReference>
<feature type="signal peptide" evidence="1">
    <location>
        <begin position="1"/>
        <end position="28"/>
    </location>
</feature>
<dbReference type="AlphaFoldDB" id="A0A931EB63"/>
<dbReference type="PANTHER" id="PTHR31157:SF1">
    <property type="entry name" value="SCP DOMAIN-CONTAINING PROTEIN"/>
    <property type="match status" value="1"/>
</dbReference>
<evidence type="ECO:0000259" key="2">
    <source>
        <dbReference type="Pfam" id="PF00188"/>
    </source>
</evidence>
<keyword evidence="4" id="KW-1185">Reference proteome</keyword>
<dbReference type="Pfam" id="PF00188">
    <property type="entry name" value="CAP"/>
    <property type="match status" value="1"/>
</dbReference>
<protein>
    <submittedName>
        <fullName evidence="3">CAP domain-containing protein</fullName>
    </submittedName>
</protein>
<sequence>MNTSLFSKISGTALLVLFAVTATFPACAQRRVASSVTSQTSTVDIKALQHDILALVNKHRASLGLKALQMNEVASAEATRHSADMAKGKVGFGHGGFSQRMQSLNKQLGGLRATAENVAYGKIGAAEVMDMWLESSGHRKNIEGNFSMMGIGIAQSRDGYLYFTQIFMLK</sequence>
<proteinExistence type="predicted"/>
<dbReference type="InterPro" id="IPR035940">
    <property type="entry name" value="CAP_sf"/>
</dbReference>
<dbReference type="RefSeq" id="WP_196991345.1">
    <property type="nucleotide sequence ID" value="NZ_JADWYR010000002.1"/>
</dbReference>
<keyword evidence="1" id="KW-0732">Signal</keyword>
<comment type="caution">
    <text evidence="3">The sequence shown here is derived from an EMBL/GenBank/DDBJ whole genome shotgun (WGS) entry which is preliminary data.</text>
</comment>
<dbReference type="Proteomes" id="UP000628448">
    <property type="component" value="Unassembled WGS sequence"/>
</dbReference>
<evidence type="ECO:0000313" key="4">
    <source>
        <dbReference type="Proteomes" id="UP000628448"/>
    </source>
</evidence>
<reference evidence="3" key="1">
    <citation type="submission" date="2020-11" db="EMBL/GenBank/DDBJ databases">
        <title>Bacterial whole genome sequence for Panacibacter sp. DH6.</title>
        <authorList>
            <person name="Le V."/>
            <person name="Ko S."/>
            <person name="Ahn C.-Y."/>
            <person name="Oh H.-M."/>
        </authorList>
    </citation>
    <scope>NUCLEOTIDE SEQUENCE</scope>
    <source>
        <strain evidence="3">DH6</strain>
    </source>
</reference>
<dbReference type="CDD" id="cd05379">
    <property type="entry name" value="CAP_bacterial"/>
    <property type="match status" value="1"/>
</dbReference>
<dbReference type="EMBL" id="JADWYR010000002">
    <property type="protein sequence ID" value="MBG9377251.1"/>
    <property type="molecule type" value="Genomic_DNA"/>
</dbReference>
<dbReference type="PANTHER" id="PTHR31157">
    <property type="entry name" value="SCP DOMAIN-CONTAINING PROTEIN"/>
    <property type="match status" value="1"/>
</dbReference>
<feature type="domain" description="SCP" evidence="2">
    <location>
        <begin position="53"/>
        <end position="167"/>
    </location>
</feature>
<evidence type="ECO:0000256" key="1">
    <source>
        <dbReference type="SAM" id="SignalP"/>
    </source>
</evidence>
<feature type="chain" id="PRO_5037114853" evidence="1">
    <location>
        <begin position="29"/>
        <end position="170"/>
    </location>
</feature>
<dbReference type="Gene3D" id="3.40.33.10">
    <property type="entry name" value="CAP"/>
    <property type="match status" value="1"/>
</dbReference>
<dbReference type="SUPFAM" id="SSF55797">
    <property type="entry name" value="PR-1-like"/>
    <property type="match status" value="1"/>
</dbReference>
<evidence type="ECO:0000313" key="3">
    <source>
        <dbReference type="EMBL" id="MBG9377251.1"/>
    </source>
</evidence>
<name>A0A931EB63_9BACT</name>
<gene>
    <name evidence="3" type="ORF">I5907_13500</name>
</gene>